<comment type="caution">
    <text evidence="8">The sequence shown here is derived from an EMBL/GenBank/DDBJ whole genome shotgun (WGS) entry which is preliminary data.</text>
</comment>
<keyword evidence="2" id="KW-1003">Cell membrane</keyword>
<name>A0ABU9ITM2_9FLAO</name>
<dbReference type="Proteomes" id="UP001485226">
    <property type="component" value="Unassembled WGS sequence"/>
</dbReference>
<dbReference type="EMBL" id="JBBYHS010000023">
    <property type="protein sequence ID" value="MEL1255793.1"/>
    <property type="molecule type" value="Genomic_DNA"/>
</dbReference>
<evidence type="ECO:0000313" key="8">
    <source>
        <dbReference type="EMBL" id="MEL1255793.1"/>
    </source>
</evidence>
<evidence type="ECO:0000256" key="3">
    <source>
        <dbReference type="ARBA" id="ARBA00022692"/>
    </source>
</evidence>
<sequence length="170" mass="19240">MNDSTYILDDALLASGGKRFVNYLIDYAFNYGFGYVFGLFLVVIADVLDSFGITGFGFWIYNLGQFAWIMIGIVLTLIYYIFVEGFFGISLGKLATGTIVVDENGEKPNFKVIVKRSFCRCIPFDALTFLGGSRGWHDSLSDTYVVDKKALQEEKKMFYEFKLIGIPEQE</sequence>
<evidence type="ECO:0000256" key="6">
    <source>
        <dbReference type="SAM" id="Phobius"/>
    </source>
</evidence>
<gene>
    <name evidence="8" type="ORF">AAEO57_18515</name>
</gene>
<protein>
    <submittedName>
        <fullName evidence="8">RDD family protein</fullName>
    </submittedName>
</protein>
<proteinExistence type="predicted"/>
<feature type="domain" description="RDD" evidence="7">
    <location>
        <begin position="14"/>
        <end position="127"/>
    </location>
</feature>
<evidence type="ECO:0000256" key="5">
    <source>
        <dbReference type="ARBA" id="ARBA00023136"/>
    </source>
</evidence>
<reference evidence="8 9" key="1">
    <citation type="submission" date="2024-04" db="EMBL/GenBank/DDBJ databases">
        <title>Flavobacterium sp. DGU38 16S ribosomal RNA gene Genome sequencing and assembly.</title>
        <authorList>
            <person name="Park S."/>
        </authorList>
    </citation>
    <scope>NUCLEOTIDE SEQUENCE [LARGE SCALE GENOMIC DNA]</scope>
    <source>
        <strain evidence="8 9">DGU38</strain>
    </source>
</reference>
<evidence type="ECO:0000256" key="1">
    <source>
        <dbReference type="ARBA" id="ARBA00004651"/>
    </source>
</evidence>
<dbReference type="PANTHER" id="PTHR36115:SF4">
    <property type="entry name" value="MEMBRANE PROTEIN"/>
    <property type="match status" value="1"/>
</dbReference>
<dbReference type="InterPro" id="IPR051791">
    <property type="entry name" value="Pra-immunoreactive"/>
</dbReference>
<feature type="transmembrane region" description="Helical" evidence="6">
    <location>
        <begin position="28"/>
        <end position="48"/>
    </location>
</feature>
<accession>A0ABU9ITM2</accession>
<keyword evidence="5 6" id="KW-0472">Membrane</keyword>
<organism evidence="8 9">
    <name type="scientific">Flavobacterium calami</name>
    <dbReference type="NCBI Taxonomy" id="3139144"/>
    <lineage>
        <taxon>Bacteria</taxon>
        <taxon>Pseudomonadati</taxon>
        <taxon>Bacteroidota</taxon>
        <taxon>Flavobacteriia</taxon>
        <taxon>Flavobacteriales</taxon>
        <taxon>Flavobacteriaceae</taxon>
        <taxon>Flavobacterium</taxon>
    </lineage>
</organism>
<dbReference type="Pfam" id="PF06271">
    <property type="entry name" value="RDD"/>
    <property type="match status" value="1"/>
</dbReference>
<evidence type="ECO:0000256" key="2">
    <source>
        <dbReference type="ARBA" id="ARBA00022475"/>
    </source>
</evidence>
<dbReference type="PANTHER" id="PTHR36115">
    <property type="entry name" value="PROLINE-RICH ANTIGEN HOMOLOG-RELATED"/>
    <property type="match status" value="1"/>
</dbReference>
<feature type="transmembrane region" description="Helical" evidence="6">
    <location>
        <begin position="60"/>
        <end position="83"/>
    </location>
</feature>
<evidence type="ECO:0000259" key="7">
    <source>
        <dbReference type="Pfam" id="PF06271"/>
    </source>
</evidence>
<evidence type="ECO:0000256" key="4">
    <source>
        <dbReference type="ARBA" id="ARBA00022989"/>
    </source>
</evidence>
<keyword evidence="3 6" id="KW-0812">Transmembrane</keyword>
<keyword evidence="4 6" id="KW-1133">Transmembrane helix</keyword>
<keyword evidence="9" id="KW-1185">Reference proteome</keyword>
<dbReference type="RefSeq" id="WP_341694526.1">
    <property type="nucleotide sequence ID" value="NZ_JBBYHS010000023.1"/>
</dbReference>
<dbReference type="InterPro" id="IPR010432">
    <property type="entry name" value="RDD"/>
</dbReference>
<comment type="subcellular location">
    <subcellularLocation>
        <location evidence="1">Cell membrane</location>
        <topology evidence="1">Multi-pass membrane protein</topology>
    </subcellularLocation>
</comment>
<evidence type="ECO:0000313" key="9">
    <source>
        <dbReference type="Proteomes" id="UP001485226"/>
    </source>
</evidence>